<protein>
    <recommendedName>
        <fullName evidence="4">Actin-related protein 8</fullName>
    </recommendedName>
</protein>
<dbReference type="InterPro" id="IPR004000">
    <property type="entry name" value="Actin"/>
</dbReference>
<evidence type="ECO:0008006" key="4">
    <source>
        <dbReference type="Google" id="ProtNLM"/>
    </source>
</evidence>
<dbReference type="FunFam" id="3.30.420.40:FF:000058">
    <property type="entry name" value="Putative actin-related protein 5"/>
    <property type="match status" value="1"/>
</dbReference>
<proteinExistence type="inferred from homology"/>
<keyword evidence="3" id="KW-1185">Reference proteome</keyword>
<dbReference type="AlphaFoldDB" id="A0AB34JZQ5"/>
<evidence type="ECO:0000313" key="2">
    <source>
        <dbReference type="EMBL" id="KAL1527834.1"/>
    </source>
</evidence>
<dbReference type="SMART" id="SM00268">
    <property type="entry name" value="ACTIN"/>
    <property type="match status" value="1"/>
</dbReference>
<comment type="similarity">
    <text evidence="1">Belongs to the actin family.</text>
</comment>
<reference evidence="2 3" key="1">
    <citation type="journal article" date="2024" name="Science">
        <title>Giant polyketide synthase enzymes in the biosynthesis of giant marine polyether toxins.</title>
        <authorList>
            <person name="Fallon T.R."/>
            <person name="Shende V.V."/>
            <person name="Wierzbicki I.H."/>
            <person name="Pendleton A.L."/>
            <person name="Watervoot N.F."/>
            <person name="Auber R.P."/>
            <person name="Gonzalez D.J."/>
            <person name="Wisecaver J.H."/>
            <person name="Moore B.S."/>
        </authorList>
    </citation>
    <scope>NUCLEOTIDE SEQUENCE [LARGE SCALE GENOMIC DNA]</scope>
    <source>
        <strain evidence="2 3">12B1</strain>
    </source>
</reference>
<dbReference type="Pfam" id="PF00022">
    <property type="entry name" value="Actin"/>
    <property type="match status" value="1"/>
</dbReference>
<dbReference type="SUPFAM" id="SSF53067">
    <property type="entry name" value="Actin-like ATPase domain"/>
    <property type="match status" value="2"/>
</dbReference>
<comment type="caution">
    <text evidence="2">The sequence shown here is derived from an EMBL/GenBank/DDBJ whole genome shotgun (WGS) entry which is preliminary data.</text>
</comment>
<sequence>MTRFFPASGALHALVVDHGGMHTRAGFAGDDVPTAIFPSAVGKYADASGAPQLLLEPSALGHEQIASMKIEKLGASASPEVREEVVDALLRHALRKLGADPTEQPLLLSEPIGSSCRRRTAELMFEGVGVPALLVAKAPELAAISVGRATALVLDMGGWASSAVAVVDAVAAARTAHLSHVSGGALAKLLERQLGVRLDPACLVHRKSLVPSEALLNLRREELARDLYESVCRIREKAGSSSSAVKGQARAPAEYSLPDGRVLEVGAERFDAPELFFTAQPQPPHHLHRSLQSLVLSSLKDVEGDYHKDLMKNIVVTGGGSCLPGLVERLDVELNAAARACTVPAIRSHAHRMQIVSTPASERKNGVWLGGSLLASMGSHSQMWMSRAEYDEHGSALILKKGLNYIW</sequence>
<dbReference type="Proteomes" id="UP001515480">
    <property type="component" value="Unassembled WGS sequence"/>
</dbReference>
<name>A0AB34JZQ5_PRYPA</name>
<dbReference type="InterPro" id="IPR043129">
    <property type="entry name" value="ATPase_NBD"/>
</dbReference>
<gene>
    <name evidence="2" type="ORF">AB1Y20_009214</name>
</gene>
<dbReference type="Gene3D" id="3.30.420.40">
    <property type="match status" value="2"/>
</dbReference>
<dbReference type="PANTHER" id="PTHR11937">
    <property type="entry name" value="ACTIN"/>
    <property type="match status" value="1"/>
</dbReference>
<evidence type="ECO:0000313" key="3">
    <source>
        <dbReference type="Proteomes" id="UP001515480"/>
    </source>
</evidence>
<accession>A0AB34JZQ5</accession>
<evidence type="ECO:0000256" key="1">
    <source>
        <dbReference type="RuleBase" id="RU000487"/>
    </source>
</evidence>
<organism evidence="2 3">
    <name type="scientific">Prymnesium parvum</name>
    <name type="common">Toxic golden alga</name>
    <dbReference type="NCBI Taxonomy" id="97485"/>
    <lineage>
        <taxon>Eukaryota</taxon>
        <taxon>Haptista</taxon>
        <taxon>Haptophyta</taxon>
        <taxon>Prymnesiophyceae</taxon>
        <taxon>Prymnesiales</taxon>
        <taxon>Prymnesiaceae</taxon>
        <taxon>Prymnesium</taxon>
    </lineage>
</organism>
<dbReference type="Gene3D" id="3.90.640.10">
    <property type="entry name" value="Actin, Chain A, domain 4"/>
    <property type="match status" value="1"/>
</dbReference>
<dbReference type="EMBL" id="JBGBPQ010000002">
    <property type="protein sequence ID" value="KAL1527834.1"/>
    <property type="molecule type" value="Genomic_DNA"/>
</dbReference>